<keyword evidence="1" id="KW-0472">Membrane</keyword>
<name>A0ABZ2Y7R0_9FIRM</name>
<dbReference type="PANTHER" id="PTHR34821:SF2">
    <property type="entry name" value="INNER MEMBRANE PROTEIN YDCZ"/>
    <property type="match status" value="1"/>
</dbReference>
<dbReference type="EMBL" id="CP121687">
    <property type="protein sequence ID" value="WZL71397.1"/>
    <property type="molecule type" value="Genomic_DNA"/>
</dbReference>
<dbReference type="PANTHER" id="PTHR34821">
    <property type="entry name" value="INNER MEMBRANE PROTEIN YDCZ"/>
    <property type="match status" value="1"/>
</dbReference>
<feature type="transmembrane region" description="Helical" evidence="1">
    <location>
        <begin position="70"/>
        <end position="91"/>
    </location>
</feature>
<feature type="transmembrane region" description="Helical" evidence="1">
    <location>
        <begin position="98"/>
        <end position="118"/>
    </location>
</feature>
<evidence type="ECO:0000313" key="2">
    <source>
        <dbReference type="EMBL" id="WZL71397.1"/>
    </source>
</evidence>
<sequence length="154" mass="16963">MLMIIIAILASFLAGVSIVVSRIINANLAQKIGLLQGTFINYIVGLIFALLFFIISKEPLGVLNHSLGSIPLWAYFGGLFGMVIVMLQNYVSHKISSFNLTLLIFIGQLFIGIIIDYFTLHQLSIGKVIGGIFVLGGLTYNLMLDQKKNEEILE</sequence>
<reference evidence="2 3" key="1">
    <citation type="submission" date="2023-03" db="EMBL/GenBank/DDBJ databases">
        <title>Novel Species.</title>
        <authorList>
            <person name="Ma S."/>
        </authorList>
    </citation>
    <scope>NUCLEOTIDE SEQUENCE [LARGE SCALE GENOMIC DNA]</scope>
    <source>
        <strain evidence="2 3">LIND6LT2</strain>
    </source>
</reference>
<proteinExistence type="predicted"/>
<keyword evidence="1" id="KW-1133">Transmembrane helix</keyword>
<protein>
    <submittedName>
        <fullName evidence="2">DMT family transporter</fullName>
    </submittedName>
</protein>
<feature type="transmembrane region" description="Helical" evidence="1">
    <location>
        <begin position="124"/>
        <end position="144"/>
    </location>
</feature>
<dbReference type="InterPro" id="IPR006750">
    <property type="entry name" value="YdcZ"/>
</dbReference>
<dbReference type="InterPro" id="IPR036259">
    <property type="entry name" value="MFS_trans_sf"/>
</dbReference>
<feature type="transmembrane region" description="Helical" evidence="1">
    <location>
        <begin position="32"/>
        <end position="55"/>
    </location>
</feature>
<evidence type="ECO:0000313" key="3">
    <source>
        <dbReference type="Proteomes" id="UP001486565"/>
    </source>
</evidence>
<dbReference type="Proteomes" id="UP001486565">
    <property type="component" value="Chromosome"/>
</dbReference>
<dbReference type="Pfam" id="PF04657">
    <property type="entry name" value="DMT_YdcZ"/>
    <property type="match status" value="1"/>
</dbReference>
<organism evidence="2 3">
    <name type="scientific">Defluviitalea saccharophila</name>
    <dbReference type="NCBI Taxonomy" id="879970"/>
    <lineage>
        <taxon>Bacteria</taxon>
        <taxon>Bacillati</taxon>
        <taxon>Bacillota</taxon>
        <taxon>Clostridia</taxon>
        <taxon>Lachnospirales</taxon>
        <taxon>Defluviitaleaceae</taxon>
        <taxon>Defluviitalea</taxon>
    </lineage>
</organism>
<gene>
    <name evidence="2" type="ORF">QBE51_13075</name>
</gene>
<keyword evidence="3" id="KW-1185">Reference proteome</keyword>
<feature type="transmembrane region" description="Helical" evidence="1">
    <location>
        <begin position="6"/>
        <end position="25"/>
    </location>
</feature>
<keyword evidence="1" id="KW-0812">Transmembrane</keyword>
<accession>A0ABZ2Y7R0</accession>
<evidence type="ECO:0000256" key="1">
    <source>
        <dbReference type="SAM" id="Phobius"/>
    </source>
</evidence>
<dbReference type="SUPFAM" id="SSF103473">
    <property type="entry name" value="MFS general substrate transporter"/>
    <property type="match status" value="1"/>
</dbReference>